<keyword evidence="3" id="KW-1185">Reference proteome</keyword>
<feature type="region of interest" description="Disordered" evidence="1">
    <location>
        <begin position="41"/>
        <end position="98"/>
    </location>
</feature>
<protein>
    <submittedName>
        <fullName evidence="2">Uncharacterized protein</fullName>
    </submittedName>
</protein>
<dbReference type="AlphaFoldDB" id="A0ABD0VIV6"/>
<dbReference type="EMBL" id="JANQDX010000005">
    <property type="protein sequence ID" value="KAL0924964.1"/>
    <property type="molecule type" value="Genomic_DNA"/>
</dbReference>
<accession>A0ABD0VIV6</accession>
<reference evidence="2 3" key="1">
    <citation type="journal article" date="2024" name="Plant Biotechnol. J.">
        <title>Dendrobium thyrsiflorum genome and its molecular insights into genes involved in important horticultural traits.</title>
        <authorList>
            <person name="Chen B."/>
            <person name="Wang J.Y."/>
            <person name="Zheng P.J."/>
            <person name="Li K.L."/>
            <person name="Liang Y.M."/>
            <person name="Chen X.F."/>
            <person name="Zhang C."/>
            <person name="Zhao X."/>
            <person name="He X."/>
            <person name="Zhang G.Q."/>
            <person name="Liu Z.J."/>
            <person name="Xu Q."/>
        </authorList>
    </citation>
    <scope>NUCLEOTIDE SEQUENCE [LARGE SCALE GENOMIC DNA]</scope>
    <source>
        <strain evidence="2">GZMU011</strain>
    </source>
</reference>
<comment type="caution">
    <text evidence="2">The sequence shown here is derived from an EMBL/GenBank/DDBJ whole genome shotgun (WGS) entry which is preliminary data.</text>
</comment>
<evidence type="ECO:0000256" key="1">
    <source>
        <dbReference type="SAM" id="MobiDB-lite"/>
    </source>
</evidence>
<sequence length="148" mass="16575">MDFPISESCEMVLDLLVVFRVLSRLWGSVLNFALLICSSREGPEVPSPAAWKSSYKRRSDKSPASVGKRAEIRRQSAARRKSGVNRQSDRVPASGGSQVEVRRWSRRSLVARELKFLFFPSLSSGGPMEVWVVVEEESSGKRTQETNS</sequence>
<name>A0ABD0VIV6_DENTH</name>
<evidence type="ECO:0000313" key="3">
    <source>
        <dbReference type="Proteomes" id="UP001552299"/>
    </source>
</evidence>
<organism evidence="2 3">
    <name type="scientific">Dendrobium thyrsiflorum</name>
    <name type="common">Pinecone-like raceme dendrobium</name>
    <name type="synonym">Orchid</name>
    <dbReference type="NCBI Taxonomy" id="117978"/>
    <lineage>
        <taxon>Eukaryota</taxon>
        <taxon>Viridiplantae</taxon>
        <taxon>Streptophyta</taxon>
        <taxon>Embryophyta</taxon>
        <taxon>Tracheophyta</taxon>
        <taxon>Spermatophyta</taxon>
        <taxon>Magnoliopsida</taxon>
        <taxon>Liliopsida</taxon>
        <taxon>Asparagales</taxon>
        <taxon>Orchidaceae</taxon>
        <taxon>Epidendroideae</taxon>
        <taxon>Malaxideae</taxon>
        <taxon>Dendrobiinae</taxon>
        <taxon>Dendrobium</taxon>
    </lineage>
</organism>
<gene>
    <name evidence="2" type="ORF">M5K25_005825</name>
</gene>
<proteinExistence type="predicted"/>
<evidence type="ECO:0000313" key="2">
    <source>
        <dbReference type="EMBL" id="KAL0924964.1"/>
    </source>
</evidence>
<dbReference type="Proteomes" id="UP001552299">
    <property type="component" value="Unassembled WGS sequence"/>
</dbReference>